<reference evidence="3" key="1">
    <citation type="journal article" date="2019" name="Int. J. Syst. Evol. Microbiol.">
        <title>The Global Catalogue of Microorganisms (GCM) 10K type strain sequencing project: providing services to taxonomists for standard genome sequencing and annotation.</title>
        <authorList>
            <consortium name="The Broad Institute Genomics Platform"/>
            <consortium name="The Broad Institute Genome Sequencing Center for Infectious Disease"/>
            <person name="Wu L."/>
            <person name="Ma J."/>
        </authorList>
    </citation>
    <scope>NUCLEOTIDE SEQUENCE [LARGE SCALE GENOMIC DNA]</scope>
    <source>
        <strain evidence="3">CCM 320</strain>
    </source>
</reference>
<dbReference type="RefSeq" id="WP_084246640.1">
    <property type="nucleotide sequence ID" value="NZ_CANNGD010000003.1"/>
</dbReference>
<evidence type="ECO:0000256" key="1">
    <source>
        <dbReference type="SAM" id="Phobius"/>
    </source>
</evidence>
<dbReference type="EMBL" id="JBHRUJ010000019">
    <property type="protein sequence ID" value="MFC3212606.1"/>
    <property type="molecule type" value="Genomic_DNA"/>
</dbReference>
<protein>
    <submittedName>
        <fullName evidence="2">Uncharacterized protein</fullName>
    </submittedName>
</protein>
<comment type="caution">
    <text evidence="2">The sequence shown here is derived from an EMBL/GenBank/DDBJ whole genome shotgun (WGS) entry which is preliminary data.</text>
</comment>
<name>A0ABV7KSY7_PLAOK</name>
<organism evidence="2 3">
    <name type="scientific">Planomicrobium okeanokoites</name>
    <name type="common">Planococcus okeanokoites</name>
    <name type="synonym">Flavobacterium okeanokoites</name>
    <dbReference type="NCBI Taxonomy" id="244"/>
    <lineage>
        <taxon>Bacteria</taxon>
        <taxon>Bacillati</taxon>
        <taxon>Bacillota</taxon>
        <taxon>Bacilli</taxon>
        <taxon>Bacillales</taxon>
        <taxon>Caryophanaceae</taxon>
        <taxon>Planomicrobium</taxon>
    </lineage>
</organism>
<evidence type="ECO:0000313" key="2">
    <source>
        <dbReference type="EMBL" id="MFC3212606.1"/>
    </source>
</evidence>
<keyword evidence="3" id="KW-1185">Reference proteome</keyword>
<feature type="transmembrane region" description="Helical" evidence="1">
    <location>
        <begin position="41"/>
        <end position="60"/>
    </location>
</feature>
<sequence length="74" mass="8171">MMKRFLASMVLLLIGSICFTGNVIAVAINAERGGQSEVGYSLLIICGLCVAAIFFIAFWLERDYQYTQKGEDIS</sequence>
<keyword evidence="1" id="KW-0472">Membrane</keyword>
<keyword evidence="1" id="KW-1133">Transmembrane helix</keyword>
<accession>A0ABV7KSY7</accession>
<gene>
    <name evidence="2" type="ORF">ACFOEJ_16080</name>
</gene>
<keyword evidence="1" id="KW-0812">Transmembrane</keyword>
<evidence type="ECO:0000313" key="3">
    <source>
        <dbReference type="Proteomes" id="UP001595625"/>
    </source>
</evidence>
<proteinExistence type="predicted"/>
<dbReference type="Proteomes" id="UP001595625">
    <property type="component" value="Unassembled WGS sequence"/>
</dbReference>